<dbReference type="GO" id="GO:0000166">
    <property type="term" value="F:nucleotide binding"/>
    <property type="evidence" value="ECO:0007669"/>
    <property type="project" value="InterPro"/>
</dbReference>
<dbReference type="InterPro" id="IPR036291">
    <property type="entry name" value="NAD(P)-bd_dom_sf"/>
</dbReference>
<keyword evidence="4" id="KW-1185">Reference proteome</keyword>
<dbReference type="SUPFAM" id="SSF55347">
    <property type="entry name" value="Glyceraldehyde-3-phosphate dehydrogenase-like, C-terminal domain"/>
    <property type="match status" value="1"/>
</dbReference>
<dbReference type="PANTHER" id="PTHR43377:SF8">
    <property type="entry name" value="BLR3664 PROTEIN"/>
    <property type="match status" value="1"/>
</dbReference>
<dbReference type="Gene3D" id="3.30.360.10">
    <property type="entry name" value="Dihydrodipicolinate Reductase, domain 2"/>
    <property type="match status" value="1"/>
</dbReference>
<reference evidence="3 4" key="1">
    <citation type="submission" date="2017-04" db="EMBL/GenBank/DDBJ databases">
        <authorList>
            <person name="Afonso C.L."/>
            <person name="Miller P.J."/>
            <person name="Scott M.A."/>
            <person name="Spackman E."/>
            <person name="Goraichik I."/>
            <person name="Dimitrov K.M."/>
            <person name="Suarez D.L."/>
            <person name="Swayne D.E."/>
        </authorList>
    </citation>
    <scope>NUCLEOTIDE SEQUENCE [LARGE SCALE GENOMIC DNA]</scope>
    <source>
        <strain evidence="3 4">USBA 355</strain>
    </source>
</reference>
<dbReference type="Pfam" id="PF22725">
    <property type="entry name" value="GFO_IDH_MocA_C3"/>
    <property type="match status" value="1"/>
</dbReference>
<dbReference type="SUPFAM" id="SSF51735">
    <property type="entry name" value="NAD(P)-binding Rossmann-fold domains"/>
    <property type="match status" value="1"/>
</dbReference>
<protein>
    <submittedName>
        <fullName evidence="3">Predicted dehydrogenase</fullName>
    </submittedName>
</protein>
<dbReference type="PANTHER" id="PTHR43377">
    <property type="entry name" value="BILIVERDIN REDUCTASE A"/>
    <property type="match status" value="1"/>
</dbReference>
<dbReference type="EMBL" id="FWZX01000005">
    <property type="protein sequence ID" value="SMF12026.1"/>
    <property type="molecule type" value="Genomic_DNA"/>
</dbReference>
<evidence type="ECO:0000259" key="2">
    <source>
        <dbReference type="Pfam" id="PF22725"/>
    </source>
</evidence>
<dbReference type="AlphaFoldDB" id="A0A1Y6BHP2"/>
<dbReference type="InterPro" id="IPR000683">
    <property type="entry name" value="Gfo/Idh/MocA-like_OxRdtase_N"/>
</dbReference>
<organism evidence="3 4">
    <name type="scientific">Tistlia consotensis USBA 355</name>
    <dbReference type="NCBI Taxonomy" id="560819"/>
    <lineage>
        <taxon>Bacteria</taxon>
        <taxon>Pseudomonadati</taxon>
        <taxon>Pseudomonadota</taxon>
        <taxon>Alphaproteobacteria</taxon>
        <taxon>Rhodospirillales</taxon>
        <taxon>Rhodovibrionaceae</taxon>
        <taxon>Tistlia</taxon>
    </lineage>
</organism>
<name>A0A1Y6BHP2_9PROT</name>
<evidence type="ECO:0000259" key="1">
    <source>
        <dbReference type="Pfam" id="PF01408"/>
    </source>
</evidence>
<dbReference type="InterPro" id="IPR051450">
    <property type="entry name" value="Gfo/Idh/MocA_Oxidoreductases"/>
</dbReference>
<gene>
    <name evidence="3" type="ORF">SAMN05428998_10556</name>
</gene>
<feature type="domain" description="GFO/IDH/MocA-like oxidoreductase" evidence="2">
    <location>
        <begin position="129"/>
        <end position="263"/>
    </location>
</feature>
<sequence length="360" mass="38419">MRPLEIGVIGAGMIGRKHIERILAHPDFELAGIADPERDVVAARYPGERVVADHRALLAEARPDAVIIASPNRAHAETGIDCARSGVHILVEKPVADTVEAAARLVEESRRAGIKTLVGHHRRHHRQVQVLRGLLGAGEIGRLVGVSVVWAVYKPEAYFEAGPWRREPGGGPILINLIHEIDLLRYLVGEIAAVGAMASNSQRGFAVEDTAAALLEFAEGALATVVASDSAVSPWSVEQGTGEVPDFPFSGESSYRFFGSLGALEFPDLVRWSQPGGPPSWNRAVLAQRLPAPTLDPYVAQLDHFRDVIRGEADSLQSVEDGTRTLIATLAVSEAAGTGARIDLRPRYEALAAGSAGFAG</sequence>
<proteinExistence type="predicted"/>
<dbReference type="STRING" id="560819.SAMN05428998_10556"/>
<dbReference type="Gene3D" id="3.40.50.720">
    <property type="entry name" value="NAD(P)-binding Rossmann-like Domain"/>
    <property type="match status" value="1"/>
</dbReference>
<accession>A0A1Y6BHP2</accession>
<dbReference type="RefSeq" id="WP_085122075.1">
    <property type="nucleotide sequence ID" value="NZ_FWZX01000005.1"/>
</dbReference>
<evidence type="ECO:0000313" key="3">
    <source>
        <dbReference type="EMBL" id="SMF12026.1"/>
    </source>
</evidence>
<evidence type="ECO:0000313" key="4">
    <source>
        <dbReference type="Proteomes" id="UP000192917"/>
    </source>
</evidence>
<dbReference type="Pfam" id="PF01408">
    <property type="entry name" value="GFO_IDH_MocA"/>
    <property type="match status" value="1"/>
</dbReference>
<dbReference type="InterPro" id="IPR055170">
    <property type="entry name" value="GFO_IDH_MocA-like_dom"/>
</dbReference>
<dbReference type="Proteomes" id="UP000192917">
    <property type="component" value="Unassembled WGS sequence"/>
</dbReference>
<feature type="domain" description="Gfo/Idh/MocA-like oxidoreductase N-terminal" evidence="1">
    <location>
        <begin position="5"/>
        <end position="120"/>
    </location>
</feature>